<feature type="compositionally biased region" description="Basic and acidic residues" evidence="1">
    <location>
        <begin position="79"/>
        <end position="92"/>
    </location>
</feature>
<dbReference type="EMBL" id="JAHDVG010000488">
    <property type="protein sequence ID" value="KAH1165088.1"/>
    <property type="molecule type" value="Genomic_DNA"/>
</dbReference>
<sequence length="121" mass="13222">MSHSVSLCKNGDVIPTYLLGTLGDNGPNSWVHCGPLTPLYQHKGAAKPADLDSWEFLLCTNNPAQCSRAAPPPLSRSPQGREHGKVREREHGHNVSMLQLFSAVGTALWNHRKQGTHYSSP</sequence>
<protein>
    <submittedName>
        <fullName evidence="2">Uncharacterized protein</fullName>
    </submittedName>
</protein>
<dbReference type="AlphaFoldDB" id="A0A9D4ANZ3"/>
<accession>A0A9D4ANZ3</accession>
<keyword evidence="3" id="KW-1185">Reference proteome</keyword>
<evidence type="ECO:0000313" key="3">
    <source>
        <dbReference type="Proteomes" id="UP000827986"/>
    </source>
</evidence>
<organism evidence="2 3">
    <name type="scientific">Mauremys mutica</name>
    <name type="common">yellowpond turtle</name>
    <dbReference type="NCBI Taxonomy" id="74926"/>
    <lineage>
        <taxon>Eukaryota</taxon>
        <taxon>Metazoa</taxon>
        <taxon>Chordata</taxon>
        <taxon>Craniata</taxon>
        <taxon>Vertebrata</taxon>
        <taxon>Euteleostomi</taxon>
        <taxon>Archelosauria</taxon>
        <taxon>Testudinata</taxon>
        <taxon>Testudines</taxon>
        <taxon>Cryptodira</taxon>
        <taxon>Durocryptodira</taxon>
        <taxon>Testudinoidea</taxon>
        <taxon>Geoemydidae</taxon>
        <taxon>Geoemydinae</taxon>
        <taxon>Mauremys</taxon>
    </lineage>
</organism>
<dbReference type="Proteomes" id="UP000827986">
    <property type="component" value="Unassembled WGS sequence"/>
</dbReference>
<evidence type="ECO:0000313" key="2">
    <source>
        <dbReference type="EMBL" id="KAH1165088.1"/>
    </source>
</evidence>
<gene>
    <name evidence="2" type="ORF">KIL84_022647</name>
</gene>
<proteinExistence type="predicted"/>
<comment type="caution">
    <text evidence="2">The sequence shown here is derived from an EMBL/GenBank/DDBJ whole genome shotgun (WGS) entry which is preliminary data.</text>
</comment>
<feature type="region of interest" description="Disordered" evidence="1">
    <location>
        <begin position="66"/>
        <end position="92"/>
    </location>
</feature>
<evidence type="ECO:0000256" key="1">
    <source>
        <dbReference type="SAM" id="MobiDB-lite"/>
    </source>
</evidence>
<reference evidence="2" key="1">
    <citation type="submission" date="2021-09" db="EMBL/GenBank/DDBJ databases">
        <title>The genome of Mauremys mutica provides insights into the evolution of semi-aquatic lifestyle.</title>
        <authorList>
            <person name="Gong S."/>
            <person name="Gao Y."/>
        </authorList>
    </citation>
    <scope>NUCLEOTIDE SEQUENCE</scope>
    <source>
        <strain evidence="2">MM-2020</strain>
        <tissue evidence="2">Muscle</tissue>
    </source>
</reference>
<name>A0A9D4ANZ3_9SAUR</name>